<dbReference type="Gene3D" id="3.40.50.1010">
    <property type="entry name" value="5'-nuclease"/>
    <property type="match status" value="1"/>
</dbReference>
<organism evidence="6 7">
    <name type="scientific">Glycomyces endophyticus</name>
    <dbReference type="NCBI Taxonomy" id="480996"/>
    <lineage>
        <taxon>Bacteria</taxon>
        <taxon>Bacillati</taxon>
        <taxon>Actinomycetota</taxon>
        <taxon>Actinomycetes</taxon>
        <taxon>Glycomycetales</taxon>
        <taxon>Glycomycetaceae</taxon>
        <taxon>Glycomyces</taxon>
    </lineage>
</organism>
<dbReference type="RefSeq" id="WP_344485658.1">
    <property type="nucleotide sequence ID" value="NZ_BAAAQF010000006.1"/>
</dbReference>
<evidence type="ECO:0000313" key="7">
    <source>
        <dbReference type="Proteomes" id="UP001499851"/>
    </source>
</evidence>
<gene>
    <name evidence="6" type="primary">vapC26_2</name>
    <name evidence="6" type="ORF">GCM10009830_21240</name>
</gene>
<keyword evidence="2" id="KW-0479">Metal-binding</keyword>
<dbReference type="InterPro" id="IPR029060">
    <property type="entry name" value="PIN-like_dom_sf"/>
</dbReference>
<sequence length="144" mass="16118">MNAIILDTSAVLALFDSAYDEHEGLNEAVRNRQGPLVVSPFIVAECDYMLKDQYDAGAARQFNEDVALGGMELASWTPNDHAEALQIMGSFHGDDYIGIADASNVVLADRYRTNSIMTLDQRHFRKLQPIWGPDYFTLLPYDSE</sequence>
<evidence type="ECO:0000256" key="1">
    <source>
        <dbReference type="ARBA" id="ARBA00022722"/>
    </source>
</evidence>
<keyword evidence="1" id="KW-0540">Nuclease</keyword>
<evidence type="ECO:0000256" key="2">
    <source>
        <dbReference type="ARBA" id="ARBA00022723"/>
    </source>
</evidence>
<dbReference type="EMBL" id="BAAAQF010000006">
    <property type="protein sequence ID" value="GAA1674547.1"/>
    <property type="molecule type" value="Genomic_DNA"/>
</dbReference>
<keyword evidence="7" id="KW-1185">Reference proteome</keyword>
<dbReference type="Pfam" id="PF01850">
    <property type="entry name" value="PIN"/>
    <property type="match status" value="1"/>
</dbReference>
<dbReference type="SUPFAM" id="SSF88723">
    <property type="entry name" value="PIN domain-like"/>
    <property type="match status" value="1"/>
</dbReference>
<proteinExistence type="predicted"/>
<reference evidence="6 7" key="1">
    <citation type="journal article" date="2019" name="Int. J. Syst. Evol. Microbiol.">
        <title>The Global Catalogue of Microorganisms (GCM) 10K type strain sequencing project: providing services to taxonomists for standard genome sequencing and annotation.</title>
        <authorList>
            <consortium name="The Broad Institute Genomics Platform"/>
            <consortium name="The Broad Institute Genome Sequencing Center for Infectious Disease"/>
            <person name="Wu L."/>
            <person name="Ma J."/>
        </authorList>
    </citation>
    <scope>NUCLEOTIDE SEQUENCE [LARGE SCALE GENOMIC DNA]</scope>
    <source>
        <strain evidence="6 7">JCM 16001</strain>
    </source>
</reference>
<evidence type="ECO:0000256" key="3">
    <source>
        <dbReference type="ARBA" id="ARBA00022801"/>
    </source>
</evidence>
<keyword evidence="4" id="KW-0460">Magnesium</keyword>
<comment type="caution">
    <text evidence="6">The sequence shown here is derived from an EMBL/GenBank/DDBJ whole genome shotgun (WGS) entry which is preliminary data.</text>
</comment>
<accession>A0ABN2GPQ5</accession>
<keyword evidence="3" id="KW-0378">Hydrolase</keyword>
<feature type="domain" description="PIN" evidence="5">
    <location>
        <begin position="4"/>
        <end position="126"/>
    </location>
</feature>
<evidence type="ECO:0000259" key="5">
    <source>
        <dbReference type="Pfam" id="PF01850"/>
    </source>
</evidence>
<protein>
    <submittedName>
        <fullName evidence="6">Type II toxin-antitoxin system toxin ribonuclease C26</fullName>
    </submittedName>
</protein>
<name>A0ABN2GPQ5_9ACTN</name>
<evidence type="ECO:0000313" key="6">
    <source>
        <dbReference type="EMBL" id="GAA1674547.1"/>
    </source>
</evidence>
<dbReference type="Proteomes" id="UP001499851">
    <property type="component" value="Unassembled WGS sequence"/>
</dbReference>
<dbReference type="InterPro" id="IPR002716">
    <property type="entry name" value="PIN_dom"/>
</dbReference>
<evidence type="ECO:0000256" key="4">
    <source>
        <dbReference type="ARBA" id="ARBA00022842"/>
    </source>
</evidence>